<dbReference type="Proteomes" id="UP000677228">
    <property type="component" value="Unassembled WGS sequence"/>
</dbReference>
<protein>
    <recommendedName>
        <fullName evidence="7">NAD(P)-binding protein</fullName>
    </recommendedName>
</protein>
<keyword evidence="1" id="KW-0560">Oxidoreductase</keyword>
<dbReference type="EMBL" id="CAJOBA010065243">
    <property type="protein sequence ID" value="CAF4357371.1"/>
    <property type="molecule type" value="Genomic_DNA"/>
</dbReference>
<dbReference type="Proteomes" id="UP000681722">
    <property type="component" value="Unassembled WGS sequence"/>
</dbReference>
<evidence type="ECO:0000313" key="3">
    <source>
        <dbReference type="EMBL" id="CAF1564574.1"/>
    </source>
</evidence>
<accession>A0A814JSA0</accession>
<evidence type="ECO:0000256" key="1">
    <source>
        <dbReference type="ARBA" id="ARBA00023002"/>
    </source>
</evidence>
<dbReference type="InterPro" id="IPR036291">
    <property type="entry name" value="NAD(P)-bd_dom_sf"/>
</dbReference>
<keyword evidence="6" id="KW-1185">Reference proteome</keyword>
<evidence type="ECO:0008006" key="7">
    <source>
        <dbReference type="Google" id="ProtNLM"/>
    </source>
</evidence>
<dbReference type="OrthoDB" id="47007at2759"/>
<organism evidence="2 6">
    <name type="scientific">Didymodactylos carnosus</name>
    <dbReference type="NCBI Taxonomy" id="1234261"/>
    <lineage>
        <taxon>Eukaryota</taxon>
        <taxon>Metazoa</taxon>
        <taxon>Spiralia</taxon>
        <taxon>Gnathifera</taxon>
        <taxon>Rotifera</taxon>
        <taxon>Eurotatoria</taxon>
        <taxon>Bdelloidea</taxon>
        <taxon>Philodinida</taxon>
        <taxon>Philodinidae</taxon>
        <taxon>Didymodactylos</taxon>
    </lineage>
</organism>
<sequence>MCAAVRAAAASNARILSSFKPPPNVVVVGGTSGIGRAIALSIGQHCPSASITIIGRNQSAADAILSQLGSNSKFIRADVSLMSEIRNATKKINVVDMLILTQGILTMAGRTPTTENIDNKLALHYYGRVLFVQELLPLLRSSQNGGKVLFVLGGVNENPSKINWNDMSLENAYSLSAAANHTASFTDLAIKYLGSQPENTNVAFTHANPGGVNTPIADNLPFWARLPLKGLMAGLLALGLRVTPEDCAEYMVHGMLGADKGYTYIGTKGETVTKKKPVQVEMVQKVWEHTAQIISPNH</sequence>
<dbReference type="Pfam" id="PF00106">
    <property type="entry name" value="adh_short"/>
    <property type="match status" value="1"/>
</dbReference>
<dbReference type="PRINTS" id="PR00081">
    <property type="entry name" value="GDHRDH"/>
</dbReference>
<dbReference type="InterPro" id="IPR002347">
    <property type="entry name" value="SDR_fam"/>
</dbReference>
<dbReference type="EMBL" id="CAJOBC010004036">
    <property type="protein sequence ID" value="CAF3811896.1"/>
    <property type="molecule type" value="Genomic_DNA"/>
</dbReference>
<evidence type="ECO:0000313" key="4">
    <source>
        <dbReference type="EMBL" id="CAF3811896.1"/>
    </source>
</evidence>
<dbReference type="Gene3D" id="3.40.50.720">
    <property type="entry name" value="NAD(P)-binding Rossmann-like Domain"/>
    <property type="match status" value="1"/>
</dbReference>
<comment type="caution">
    <text evidence="2">The sequence shown here is derived from an EMBL/GenBank/DDBJ whole genome shotgun (WGS) entry which is preliminary data.</text>
</comment>
<dbReference type="EMBL" id="CAJNOQ010004036">
    <property type="protein sequence ID" value="CAF1041709.1"/>
    <property type="molecule type" value="Genomic_DNA"/>
</dbReference>
<dbReference type="AlphaFoldDB" id="A0A814JSA0"/>
<evidence type="ECO:0000313" key="2">
    <source>
        <dbReference type="EMBL" id="CAF1041709.1"/>
    </source>
</evidence>
<dbReference type="GO" id="GO:0016491">
    <property type="term" value="F:oxidoreductase activity"/>
    <property type="evidence" value="ECO:0007669"/>
    <property type="project" value="UniProtKB-KW"/>
</dbReference>
<dbReference type="PANTHER" id="PTHR47534">
    <property type="entry name" value="YALI0E05731P"/>
    <property type="match status" value="1"/>
</dbReference>
<dbReference type="PANTHER" id="PTHR47534:SF3">
    <property type="entry name" value="ALCOHOL DEHYDROGENASE-LIKE C-TERMINAL DOMAIN-CONTAINING PROTEIN"/>
    <property type="match status" value="1"/>
</dbReference>
<dbReference type="Proteomes" id="UP000663829">
    <property type="component" value="Unassembled WGS sequence"/>
</dbReference>
<dbReference type="SUPFAM" id="SSF51735">
    <property type="entry name" value="NAD(P)-binding Rossmann-fold domains"/>
    <property type="match status" value="1"/>
</dbReference>
<dbReference type="EMBL" id="CAJNOK010042553">
    <property type="protein sequence ID" value="CAF1564574.1"/>
    <property type="molecule type" value="Genomic_DNA"/>
</dbReference>
<name>A0A814JSA0_9BILA</name>
<reference evidence="2" key="1">
    <citation type="submission" date="2021-02" db="EMBL/GenBank/DDBJ databases">
        <authorList>
            <person name="Nowell W R."/>
        </authorList>
    </citation>
    <scope>NUCLEOTIDE SEQUENCE</scope>
</reference>
<proteinExistence type="predicted"/>
<dbReference type="InterPro" id="IPR052228">
    <property type="entry name" value="Sec_Metab_Biosynth_Oxidored"/>
</dbReference>
<gene>
    <name evidence="2" type="ORF">GPM918_LOCUS15813</name>
    <name evidence="3" type="ORF">OVA965_LOCUS40004</name>
    <name evidence="4" type="ORF">SRO942_LOCUS15813</name>
    <name evidence="5" type="ORF">TMI583_LOCUS41392</name>
</gene>
<dbReference type="Proteomes" id="UP000682733">
    <property type="component" value="Unassembled WGS sequence"/>
</dbReference>
<evidence type="ECO:0000313" key="5">
    <source>
        <dbReference type="EMBL" id="CAF4357371.1"/>
    </source>
</evidence>
<evidence type="ECO:0000313" key="6">
    <source>
        <dbReference type="Proteomes" id="UP000663829"/>
    </source>
</evidence>